<dbReference type="AlphaFoldDB" id="I1XI89"/>
<keyword evidence="10" id="KW-1185">Reference proteome</keyword>
<comment type="function">
    <text evidence="1 8">Specifically methylates the guanine in position 966 of 16S rRNA in the assembled 30S particle.</text>
</comment>
<dbReference type="KEGG" id="mej:Q7A_1271"/>
<sequence>MEGLRPTSDRIRETLFNWLQPHLPEAVCIDLFSGSGALGFEAASRGAAKVDMVELDLQAYKQLQANKTMLSAEQCALFRQTAQQFLNQSSTAYDIIFLDPPFGADLWSEIAGSLTQRNLLHKNSLLYLECNKHQNLTGLPENWHLFKDKQAGDVRYCLFKMQ</sequence>
<name>I1XI89_METNJ</name>
<evidence type="ECO:0000313" key="9">
    <source>
        <dbReference type="EMBL" id="AFI84108.1"/>
    </source>
</evidence>
<evidence type="ECO:0000256" key="1">
    <source>
        <dbReference type="ARBA" id="ARBA00002649"/>
    </source>
</evidence>
<dbReference type="InterPro" id="IPR029063">
    <property type="entry name" value="SAM-dependent_MTases_sf"/>
</dbReference>
<dbReference type="HOGENOM" id="CLU_075826_2_2_6"/>
<dbReference type="PROSITE" id="PS00092">
    <property type="entry name" value="N6_MTASE"/>
    <property type="match status" value="1"/>
</dbReference>
<evidence type="ECO:0000256" key="2">
    <source>
        <dbReference type="ARBA" id="ARBA00005269"/>
    </source>
</evidence>
<dbReference type="SUPFAM" id="SSF53335">
    <property type="entry name" value="S-adenosyl-L-methionine-dependent methyltransferases"/>
    <property type="match status" value="1"/>
</dbReference>
<comment type="similarity">
    <text evidence="2 8">Belongs to the methyltransferase superfamily. RsmD family.</text>
</comment>
<evidence type="ECO:0000256" key="7">
    <source>
        <dbReference type="ARBA" id="ARBA00048326"/>
    </source>
</evidence>
<dbReference type="PANTHER" id="PTHR43542">
    <property type="entry name" value="METHYLTRANSFERASE"/>
    <property type="match status" value="1"/>
</dbReference>
<keyword evidence="6 8" id="KW-0808">Transferase</keyword>
<dbReference type="eggNOG" id="COG0742">
    <property type="taxonomic scope" value="Bacteria"/>
</dbReference>
<keyword evidence="5 8" id="KW-0489">Methyltransferase</keyword>
<protein>
    <recommendedName>
        <fullName evidence="4 8">Ribosomal RNA small subunit methyltransferase D</fullName>
        <ecNumber evidence="3 8">2.1.1.171</ecNumber>
    </recommendedName>
</protein>
<reference evidence="9 10" key="1">
    <citation type="journal article" date="2012" name="J. Bacteriol.">
        <title>Complete genome sequences of Methylophaga sp. strain JAM1 and Methylophaga sp. strain JAM7.</title>
        <authorList>
            <person name="Villeneuve C."/>
            <person name="Martineau C."/>
            <person name="Mauffrey F."/>
            <person name="Villemur R."/>
        </authorList>
    </citation>
    <scope>NUCLEOTIDE SEQUENCE [LARGE SCALE GENOMIC DNA]</scope>
    <source>
        <strain evidence="9 10">JAM1</strain>
    </source>
</reference>
<dbReference type="Gene3D" id="3.40.50.150">
    <property type="entry name" value="Vaccinia Virus protein VP39"/>
    <property type="match status" value="1"/>
</dbReference>
<dbReference type="EC" id="2.1.1.171" evidence="3 8"/>
<dbReference type="RefSeq" id="WP_014706481.1">
    <property type="nucleotide sequence ID" value="NC_017857.3"/>
</dbReference>
<gene>
    <name evidence="9" type="ordered locus">Q7A_1271</name>
</gene>
<evidence type="ECO:0000256" key="6">
    <source>
        <dbReference type="ARBA" id="ARBA00022679"/>
    </source>
</evidence>
<evidence type="ECO:0000256" key="5">
    <source>
        <dbReference type="ARBA" id="ARBA00022603"/>
    </source>
</evidence>
<dbReference type="PATRIC" id="fig|754476.3.peg.1254"/>
<dbReference type="GO" id="GO:0052913">
    <property type="term" value="F:16S rRNA (guanine(966)-N(2))-methyltransferase activity"/>
    <property type="evidence" value="ECO:0007669"/>
    <property type="project" value="UniProtKB-EC"/>
</dbReference>
<dbReference type="Proteomes" id="UP000009144">
    <property type="component" value="Chromosome"/>
</dbReference>
<dbReference type="PANTHER" id="PTHR43542:SF1">
    <property type="entry name" value="METHYLTRANSFERASE"/>
    <property type="match status" value="1"/>
</dbReference>
<reference evidence="9 10" key="2">
    <citation type="journal article" date="2013" name="Int. J. Syst. Evol. Microbiol.">
        <title>Methylophaga nitratireducenticrescens sp. nov. and Methylophaga frappieri sp. nov., isolated from the biofilm of the methanol-fed denitrification system treating the seawater at the Montreal Biodome.</title>
        <authorList>
            <person name="Villeneuve C."/>
            <person name="Martineau C."/>
            <person name="Mauffrey F."/>
            <person name="Villemur R."/>
        </authorList>
    </citation>
    <scope>NUCLEOTIDE SEQUENCE [LARGE SCALE GENOMIC DNA]</scope>
    <source>
        <strain evidence="9 10">JAM1</strain>
    </source>
</reference>
<evidence type="ECO:0000256" key="4">
    <source>
        <dbReference type="ARBA" id="ARBA00013682"/>
    </source>
</evidence>
<proteinExistence type="inferred from homology"/>
<keyword evidence="8" id="KW-0698">rRNA processing</keyword>
<dbReference type="PIRSF" id="PIRSF004553">
    <property type="entry name" value="CHP00095"/>
    <property type="match status" value="1"/>
</dbReference>
<dbReference type="NCBIfam" id="TIGR00095">
    <property type="entry name" value="16S rRNA (guanine(966)-N(2))-methyltransferase RsmD"/>
    <property type="match status" value="1"/>
</dbReference>
<dbReference type="STRING" id="754476.Q7A_1271"/>
<dbReference type="CDD" id="cd02440">
    <property type="entry name" value="AdoMet_MTases"/>
    <property type="match status" value="1"/>
</dbReference>
<comment type="catalytic activity">
    <reaction evidence="7 8">
        <text>guanosine(966) in 16S rRNA + S-adenosyl-L-methionine = N(2)-methylguanosine(966) in 16S rRNA + S-adenosyl-L-homocysteine + H(+)</text>
        <dbReference type="Rhea" id="RHEA:23548"/>
        <dbReference type="Rhea" id="RHEA-COMP:10211"/>
        <dbReference type="Rhea" id="RHEA-COMP:10212"/>
        <dbReference type="ChEBI" id="CHEBI:15378"/>
        <dbReference type="ChEBI" id="CHEBI:57856"/>
        <dbReference type="ChEBI" id="CHEBI:59789"/>
        <dbReference type="ChEBI" id="CHEBI:74269"/>
        <dbReference type="ChEBI" id="CHEBI:74481"/>
        <dbReference type="EC" id="2.1.1.171"/>
    </reaction>
</comment>
<dbReference type="InterPro" id="IPR002052">
    <property type="entry name" value="DNA_methylase_N6_adenine_CS"/>
</dbReference>
<dbReference type="EMBL" id="CP003390">
    <property type="protein sequence ID" value="AFI84108.1"/>
    <property type="molecule type" value="Genomic_DNA"/>
</dbReference>
<evidence type="ECO:0000256" key="3">
    <source>
        <dbReference type="ARBA" id="ARBA00012141"/>
    </source>
</evidence>
<evidence type="ECO:0000256" key="8">
    <source>
        <dbReference type="PIRNR" id="PIRNR004553"/>
    </source>
</evidence>
<dbReference type="Pfam" id="PF03602">
    <property type="entry name" value="Cons_hypoth95"/>
    <property type="match status" value="1"/>
</dbReference>
<organism evidence="9 10">
    <name type="scientific">Methylophaga nitratireducenticrescens</name>
    <dbReference type="NCBI Taxonomy" id="754476"/>
    <lineage>
        <taxon>Bacteria</taxon>
        <taxon>Pseudomonadati</taxon>
        <taxon>Pseudomonadota</taxon>
        <taxon>Gammaproteobacteria</taxon>
        <taxon>Thiotrichales</taxon>
        <taxon>Piscirickettsiaceae</taxon>
        <taxon>Methylophaga</taxon>
    </lineage>
</organism>
<accession>I1XI89</accession>
<dbReference type="GO" id="GO:0003676">
    <property type="term" value="F:nucleic acid binding"/>
    <property type="evidence" value="ECO:0007669"/>
    <property type="project" value="InterPro"/>
</dbReference>
<evidence type="ECO:0000313" key="10">
    <source>
        <dbReference type="Proteomes" id="UP000009144"/>
    </source>
</evidence>
<dbReference type="InterPro" id="IPR004398">
    <property type="entry name" value="RNA_MeTrfase_RsmD"/>
</dbReference>
<keyword evidence="8" id="KW-0949">S-adenosyl-L-methionine</keyword>